<evidence type="ECO:0000313" key="2">
    <source>
        <dbReference type="EMBL" id="SMR61839.1"/>
    </source>
</evidence>
<dbReference type="Gene3D" id="3.40.50.300">
    <property type="entry name" value="P-loop containing nucleotide triphosphate hydrolases"/>
    <property type="match status" value="1"/>
</dbReference>
<organism evidence="2 3">
    <name type="scientific">Zymoseptoria tritici ST99CH_1E4</name>
    <dbReference type="NCBI Taxonomy" id="1276532"/>
    <lineage>
        <taxon>Eukaryota</taxon>
        <taxon>Fungi</taxon>
        <taxon>Dikarya</taxon>
        <taxon>Ascomycota</taxon>
        <taxon>Pezizomycotina</taxon>
        <taxon>Dothideomycetes</taxon>
        <taxon>Dothideomycetidae</taxon>
        <taxon>Mycosphaerellales</taxon>
        <taxon>Mycosphaerellaceae</taxon>
        <taxon>Zymoseptoria</taxon>
    </lineage>
</organism>
<proteinExistence type="predicted"/>
<accession>A0A2H1H7N7</accession>
<gene>
    <name evidence="2" type="ORF">ZT1E4_G11152</name>
</gene>
<dbReference type="PANTHER" id="PTHR24030">
    <property type="entry name" value="PROTEIN CMSS1"/>
    <property type="match status" value="1"/>
</dbReference>
<dbReference type="Pfam" id="PF14617">
    <property type="entry name" value="CMS1"/>
    <property type="match status" value="1"/>
</dbReference>
<dbReference type="Proteomes" id="UP000245764">
    <property type="component" value="Chromosome 13"/>
</dbReference>
<dbReference type="PANTHER" id="PTHR24030:SF0">
    <property type="entry name" value="PROTEIN CMSS1"/>
    <property type="match status" value="1"/>
</dbReference>
<dbReference type="EMBL" id="LT854265">
    <property type="protein sequence ID" value="SMR61839.1"/>
    <property type="molecule type" value="Genomic_DNA"/>
</dbReference>
<dbReference type="GO" id="GO:0005634">
    <property type="term" value="C:nucleus"/>
    <property type="evidence" value="ECO:0007669"/>
    <property type="project" value="TreeGrafter"/>
</dbReference>
<dbReference type="InterPro" id="IPR027417">
    <property type="entry name" value="P-loop_NTPase"/>
</dbReference>
<evidence type="ECO:0008006" key="4">
    <source>
        <dbReference type="Google" id="ProtNLM"/>
    </source>
</evidence>
<feature type="compositionally biased region" description="Basic residues" evidence="1">
    <location>
        <begin position="47"/>
        <end position="65"/>
    </location>
</feature>
<dbReference type="AlphaFoldDB" id="A0A2H1H7N7"/>
<evidence type="ECO:0000313" key="3">
    <source>
        <dbReference type="Proteomes" id="UP000245764"/>
    </source>
</evidence>
<dbReference type="GO" id="GO:0030686">
    <property type="term" value="C:90S preribosome"/>
    <property type="evidence" value="ECO:0007669"/>
    <property type="project" value="TreeGrafter"/>
</dbReference>
<dbReference type="InterPro" id="IPR032704">
    <property type="entry name" value="Cms1"/>
</dbReference>
<sequence>MSDSDSDQAGVPLIEDLSDSPEPQTKDASAKRKRSADDDEGTETKKDVKKPKKDVKKPKKKRPKKPKDINDDALDSKLGVNLAIGHMDSTLMADHIAQRTRRFNPDLSTVEAEDSYISEKAIIDTTTWTEPRIATNLPTFLEKFAAPRRKKRGEKGRTLCDAPRENGAPHTLIIAGAGLRAADITRELRTFQTKDAMVAKLFAKHIKLKEAVELVAKTRMNIGVGTPQRVIDLLENGALSAKNLERIVVDASHIDQKKRGIMDMKETHGPLAQLLARKELKERYMSEEGKVELLFY</sequence>
<evidence type="ECO:0000256" key="1">
    <source>
        <dbReference type="SAM" id="MobiDB-lite"/>
    </source>
</evidence>
<name>A0A2H1H7N7_ZYMTR</name>
<protein>
    <recommendedName>
        <fullName evidence="4">Protein CMS1</fullName>
    </recommendedName>
</protein>
<dbReference type="SUPFAM" id="SSF52540">
    <property type="entry name" value="P-loop containing nucleoside triphosphate hydrolases"/>
    <property type="match status" value="1"/>
</dbReference>
<reference evidence="3" key="1">
    <citation type="submission" date="2017-05" db="EMBL/GenBank/DDBJ databases">
        <authorList>
            <person name="Song R."/>
            <person name="Chenine A.L."/>
            <person name="Ruprecht R.M."/>
        </authorList>
    </citation>
    <scope>NUCLEOTIDE SEQUENCE [LARGE SCALE GENOMIC DNA]</scope>
</reference>
<feature type="region of interest" description="Disordered" evidence="1">
    <location>
        <begin position="1"/>
        <end position="73"/>
    </location>
</feature>